<protein>
    <recommendedName>
        <fullName evidence="4">Large ribosomal subunit protein uL23m</fullName>
    </recommendedName>
</protein>
<gene>
    <name evidence="7" type="primary">LOC105048623</name>
</gene>
<dbReference type="InParanoid" id="A0A6I9RPG1"/>
<reference evidence="7" key="1">
    <citation type="submission" date="2025-08" db="UniProtKB">
        <authorList>
            <consortium name="RefSeq"/>
        </authorList>
    </citation>
    <scope>IDENTIFICATION</scope>
</reference>
<name>A0A6I9RPG1_ELAGV</name>
<comment type="similarity">
    <text evidence="1">Belongs to the universal ribosomal protein uL23 family.</text>
</comment>
<evidence type="ECO:0000256" key="3">
    <source>
        <dbReference type="ARBA" id="ARBA00023274"/>
    </source>
</evidence>
<dbReference type="InterPro" id="IPR012678">
    <property type="entry name" value="Ribosomal_uL23/eL15/eS24_sf"/>
</dbReference>
<dbReference type="InterPro" id="IPR013025">
    <property type="entry name" value="Ribosomal_uL23-like"/>
</dbReference>
<dbReference type="GeneID" id="105048623"/>
<dbReference type="OrthoDB" id="275582at2759"/>
<keyword evidence="2" id="KW-0689">Ribosomal protein</keyword>
<dbReference type="GO" id="GO:0003735">
    <property type="term" value="F:structural constituent of ribosome"/>
    <property type="evidence" value="ECO:0007669"/>
    <property type="project" value="InterPro"/>
</dbReference>
<feature type="compositionally biased region" description="Gly residues" evidence="5">
    <location>
        <begin position="154"/>
        <end position="166"/>
    </location>
</feature>
<evidence type="ECO:0000256" key="5">
    <source>
        <dbReference type="SAM" id="MobiDB-lite"/>
    </source>
</evidence>
<dbReference type="InterPro" id="IPR012677">
    <property type="entry name" value="Nucleotide-bd_a/b_plait_sf"/>
</dbReference>
<feature type="region of interest" description="Disordered" evidence="5">
    <location>
        <begin position="114"/>
        <end position="188"/>
    </location>
</feature>
<keyword evidence="6" id="KW-1185">Reference proteome</keyword>
<dbReference type="Pfam" id="PF00276">
    <property type="entry name" value="Ribosomal_L23"/>
    <property type="match status" value="1"/>
</dbReference>
<dbReference type="Gene3D" id="3.30.70.330">
    <property type="match status" value="1"/>
</dbReference>
<dbReference type="PANTHER" id="PTHR12059:SF5">
    <property type="entry name" value="LARGE RIBOSOMAL SUBUNIT PROTEIN UL23M"/>
    <property type="match status" value="1"/>
</dbReference>
<dbReference type="KEGG" id="egu:105048623"/>
<evidence type="ECO:0000313" key="7">
    <source>
        <dbReference type="RefSeq" id="XP_010926287.1"/>
    </source>
</evidence>
<dbReference type="AlphaFoldDB" id="A0A6I9RPG1"/>
<dbReference type="GO" id="GO:0005762">
    <property type="term" value="C:mitochondrial large ribosomal subunit"/>
    <property type="evidence" value="ECO:0007669"/>
    <property type="project" value="TreeGrafter"/>
</dbReference>
<dbReference type="FunCoup" id="A0A6I9RPG1">
    <property type="interactions" value="1052"/>
</dbReference>
<dbReference type="SUPFAM" id="SSF54189">
    <property type="entry name" value="Ribosomal proteins S24e, L23 and L15e"/>
    <property type="match status" value="1"/>
</dbReference>
<accession>A0A6I9RPG1</accession>
<dbReference type="Proteomes" id="UP000504607">
    <property type="component" value="Chromosome 7"/>
</dbReference>
<evidence type="ECO:0000256" key="1">
    <source>
        <dbReference type="ARBA" id="ARBA00006700"/>
    </source>
</evidence>
<dbReference type="PANTHER" id="PTHR12059">
    <property type="entry name" value="RIBOSOMAL PROTEIN L23-RELATED"/>
    <property type="match status" value="1"/>
</dbReference>
<evidence type="ECO:0000313" key="6">
    <source>
        <dbReference type="Proteomes" id="UP000504607"/>
    </source>
</evidence>
<proteinExistence type="inferred from homology"/>
<sequence>MGSRLGRRVIHFANLPIKLLMPSPPFNSIREIALKTIPSATKVEIRRVLESLYGFDVAEVRTLNMEGKKVKRGPFLAAKPDYKKAYVTLRSPLSLSADLFPIPLIQEERERIAAAQAKSRPTVVEGEDGAGGRRHWLDERHEDEEPDGRRRHGGGGGGRTGGGSKRGTGKKAEEEIKFPWSSMRLSSR</sequence>
<dbReference type="GO" id="GO:0032543">
    <property type="term" value="P:mitochondrial translation"/>
    <property type="evidence" value="ECO:0007669"/>
    <property type="project" value="TreeGrafter"/>
</dbReference>
<dbReference type="RefSeq" id="XP_010926287.1">
    <property type="nucleotide sequence ID" value="XM_010927985.3"/>
</dbReference>
<keyword evidence="3" id="KW-0687">Ribonucleoprotein</keyword>
<evidence type="ECO:0000256" key="4">
    <source>
        <dbReference type="ARBA" id="ARBA00039977"/>
    </source>
</evidence>
<evidence type="ECO:0000256" key="2">
    <source>
        <dbReference type="ARBA" id="ARBA00022980"/>
    </source>
</evidence>
<dbReference type="FunFam" id="3.30.70.330:FF:000436">
    <property type="entry name" value="50S ribosomal protein L23"/>
    <property type="match status" value="1"/>
</dbReference>
<organism evidence="6 7">
    <name type="scientific">Elaeis guineensis var. tenera</name>
    <name type="common">Oil palm</name>
    <dbReference type="NCBI Taxonomy" id="51953"/>
    <lineage>
        <taxon>Eukaryota</taxon>
        <taxon>Viridiplantae</taxon>
        <taxon>Streptophyta</taxon>
        <taxon>Embryophyta</taxon>
        <taxon>Tracheophyta</taxon>
        <taxon>Spermatophyta</taxon>
        <taxon>Magnoliopsida</taxon>
        <taxon>Liliopsida</taxon>
        <taxon>Arecaceae</taxon>
        <taxon>Arecoideae</taxon>
        <taxon>Cocoseae</taxon>
        <taxon>Elaeidinae</taxon>
        <taxon>Elaeis</taxon>
    </lineage>
</organism>